<reference evidence="5" key="2">
    <citation type="submission" date="2023-01" db="EMBL/GenBank/DDBJ databases">
        <title>Human gut microbiome strain richness.</title>
        <authorList>
            <person name="Chen-Liaw A."/>
        </authorList>
    </citation>
    <scope>NUCLEOTIDE SEQUENCE</scope>
    <source>
        <strain evidence="5">B1_m1001713B170214d0_201011</strain>
    </source>
</reference>
<dbReference type="Proteomes" id="UP001300871">
    <property type="component" value="Unassembled WGS sequence"/>
</dbReference>
<name>A0A6N3HS93_CLOSY</name>
<keyword evidence="3" id="KW-0812">Transmembrane</keyword>
<evidence type="ECO:0000313" key="5">
    <source>
        <dbReference type="EMBL" id="MDB2000229.1"/>
    </source>
</evidence>
<feature type="domain" description="Cell envelope-related transcriptional attenuator" evidence="4">
    <location>
        <begin position="119"/>
        <end position="278"/>
    </location>
</feature>
<proteinExistence type="inferred from homology"/>
<dbReference type="RefSeq" id="WP_009296365.1">
    <property type="nucleotide sequence ID" value="NZ_BAABZD010000004.1"/>
</dbReference>
<gene>
    <name evidence="6" type="primary">lytR_4</name>
    <name evidence="6" type="ORF">CSLFYP84_04201</name>
    <name evidence="5" type="ORF">PM006_08465</name>
</gene>
<feature type="transmembrane region" description="Helical" evidence="3">
    <location>
        <begin position="30"/>
        <end position="51"/>
    </location>
</feature>
<dbReference type="PANTHER" id="PTHR33392">
    <property type="entry name" value="POLYISOPRENYL-TEICHOIC ACID--PEPTIDOGLYCAN TEICHOIC ACID TRANSFERASE TAGU"/>
    <property type="match status" value="1"/>
</dbReference>
<evidence type="ECO:0000256" key="1">
    <source>
        <dbReference type="ARBA" id="ARBA00006068"/>
    </source>
</evidence>
<sequence length="362" mass="40173">MSDIKNGPAEKEAPDSKKQIREKRKAISKWPVVLAVFCAAAAIFMLSYRYYAQEKARRLTEAGNAAKASGLAGTPSNGIIELDGKKYRRNTSIRAILCIGVDTSGDMQQQTASGVAGQADGLFLVAQDMARDTVRILMIPRDTMTEITLFDLMGNELGKDVQHLTLAFAYGDGREKSCELLAAAVSDLCFGIRLDGYLAMNVSSIPLLNDEVGGVTVTIEEDGLEVKDPLLKKGSVVHLNGSQAELFVRYRDITKPQTALSRMDRQQQYIQAYFETVKKESEKDSGLITRLVNAIENHMVTNMAKDQYLDMGMAVLNSQQELGDKDFLTIPGQAVETINFDEYYPDLDELKRIIIELFYKEI</sequence>
<dbReference type="AlphaFoldDB" id="A0A6N3HS93"/>
<evidence type="ECO:0000313" key="6">
    <source>
        <dbReference type="EMBL" id="VYU79757.1"/>
    </source>
</evidence>
<dbReference type="InterPro" id="IPR004474">
    <property type="entry name" value="LytR_CpsA_psr"/>
</dbReference>
<keyword evidence="3" id="KW-1133">Transmembrane helix</keyword>
<evidence type="ECO:0000256" key="3">
    <source>
        <dbReference type="SAM" id="Phobius"/>
    </source>
</evidence>
<accession>A0A6N3HS93</accession>
<dbReference type="PANTHER" id="PTHR33392:SF6">
    <property type="entry name" value="POLYISOPRENYL-TEICHOIC ACID--PEPTIDOGLYCAN TEICHOIC ACID TRANSFERASE TAGU"/>
    <property type="match status" value="1"/>
</dbReference>
<feature type="compositionally biased region" description="Basic and acidic residues" evidence="2">
    <location>
        <begin position="8"/>
        <end position="19"/>
    </location>
</feature>
<reference evidence="6" key="1">
    <citation type="submission" date="2019-11" db="EMBL/GenBank/DDBJ databases">
        <authorList>
            <person name="Feng L."/>
        </authorList>
    </citation>
    <scope>NUCLEOTIDE SEQUENCE</scope>
    <source>
        <strain evidence="6">CsymbiosumLFYP84</strain>
    </source>
</reference>
<organism evidence="6">
    <name type="scientific">Clostridium symbiosum</name>
    <name type="common">Bacteroides symbiosus</name>
    <dbReference type="NCBI Taxonomy" id="1512"/>
    <lineage>
        <taxon>Bacteria</taxon>
        <taxon>Bacillati</taxon>
        <taxon>Bacillota</taxon>
        <taxon>Clostridia</taxon>
        <taxon>Lachnospirales</taxon>
        <taxon>Lachnospiraceae</taxon>
        <taxon>Otoolea</taxon>
    </lineage>
</organism>
<protein>
    <submittedName>
        <fullName evidence="5">LCP family protein</fullName>
    </submittedName>
    <submittedName>
        <fullName evidence="6">Transcriptional regulator LytR</fullName>
    </submittedName>
</protein>
<evidence type="ECO:0000256" key="2">
    <source>
        <dbReference type="SAM" id="MobiDB-lite"/>
    </source>
</evidence>
<feature type="region of interest" description="Disordered" evidence="2">
    <location>
        <begin position="1"/>
        <end position="20"/>
    </location>
</feature>
<dbReference type="EMBL" id="CACRUA010000077">
    <property type="protein sequence ID" value="VYU79757.1"/>
    <property type="molecule type" value="Genomic_DNA"/>
</dbReference>
<keyword evidence="3" id="KW-0472">Membrane</keyword>
<dbReference type="Pfam" id="PF03816">
    <property type="entry name" value="LytR_cpsA_psr"/>
    <property type="match status" value="1"/>
</dbReference>
<dbReference type="InterPro" id="IPR050922">
    <property type="entry name" value="LytR/CpsA/Psr_CW_biosynth"/>
</dbReference>
<dbReference type="NCBIfam" id="TIGR00350">
    <property type="entry name" value="lytR_cpsA_psr"/>
    <property type="match status" value="1"/>
</dbReference>
<dbReference type="EMBL" id="JAQLGM010000016">
    <property type="protein sequence ID" value="MDB2000229.1"/>
    <property type="molecule type" value="Genomic_DNA"/>
</dbReference>
<comment type="similarity">
    <text evidence="1">Belongs to the LytR/CpsA/Psr (LCP) family.</text>
</comment>
<dbReference type="Gene3D" id="3.40.630.190">
    <property type="entry name" value="LCP protein"/>
    <property type="match status" value="1"/>
</dbReference>
<evidence type="ECO:0000259" key="4">
    <source>
        <dbReference type="Pfam" id="PF03816"/>
    </source>
</evidence>